<evidence type="ECO:0000256" key="1">
    <source>
        <dbReference type="SAM" id="MobiDB-lite"/>
    </source>
</evidence>
<evidence type="ECO:0000313" key="4">
    <source>
        <dbReference type="EMBL" id="ETI26648.1"/>
    </source>
</evidence>
<dbReference type="Pfam" id="PF25485">
    <property type="entry name" value="DUF7908"/>
    <property type="match status" value="1"/>
</dbReference>
<feature type="compositionally biased region" description="Low complexity" evidence="1">
    <location>
        <begin position="221"/>
        <end position="278"/>
    </location>
</feature>
<sequence>MWKVLTSAAVALQLVTPVVGYGTTISIGVSYCPAGYPSSSTTSSTATSASTTPRYDLFCKRSDETDTQYSITPGEPVILAFTTNGNAEYLRADGTITNDSSQAADFSVNIFGQLMAGDGYVSTSGDVAFQLFAVSADTPGMKTASRIFTQFLINLDGTLAWINDAFVGGRVIFCVSGSTMVVAFNGAAPPGCAVIQLGVIFAVDVTPPAASSTTSLPQSTSGNMPSMSSNLSPPNSSGFPTTTVSPPGTTITVSTTPSIPELSSPTPESSTPQAPPSSVTSCLPYAGPSSSSDAPSTSASGTAYPAPTTTGTPNCYDRSPFDGTVNDNYLILCDTDLPGYDLDAVPASDMAECVDACRSYVPTSQAQCVAIEFDILESGNPCHLKYSIPTAKSKRSSIIHHSWSPSSGVYSVHNPKRRNLSFHLDCTGAQQPDYWHDYFPGFTEYATEYPVQQWRRPAKQSASYGVDNSGIA</sequence>
<dbReference type="EMBL" id="KB822702">
    <property type="protein sequence ID" value="ETI26648.1"/>
    <property type="molecule type" value="Genomic_DNA"/>
</dbReference>
<reference evidence="4 5" key="1">
    <citation type="submission" date="2013-03" db="EMBL/GenBank/DDBJ databases">
        <title>The Genome Sequence of Cladophialophora carrionii CBS 160.54.</title>
        <authorList>
            <consortium name="The Broad Institute Genomics Platform"/>
            <person name="Cuomo C."/>
            <person name="de Hoog S."/>
            <person name="Gorbushina A."/>
            <person name="Walker B."/>
            <person name="Young S.K."/>
            <person name="Zeng Q."/>
            <person name="Gargeya S."/>
            <person name="Fitzgerald M."/>
            <person name="Haas B."/>
            <person name="Abouelleil A."/>
            <person name="Allen A.W."/>
            <person name="Alvarado L."/>
            <person name="Arachchi H.M."/>
            <person name="Berlin A.M."/>
            <person name="Chapman S.B."/>
            <person name="Gainer-Dewar J."/>
            <person name="Goldberg J."/>
            <person name="Griggs A."/>
            <person name="Gujja S."/>
            <person name="Hansen M."/>
            <person name="Howarth C."/>
            <person name="Imamovic A."/>
            <person name="Ireland A."/>
            <person name="Larimer J."/>
            <person name="McCowan C."/>
            <person name="Murphy C."/>
            <person name="Pearson M."/>
            <person name="Poon T.W."/>
            <person name="Priest M."/>
            <person name="Roberts A."/>
            <person name="Saif S."/>
            <person name="Shea T."/>
            <person name="Sisk P."/>
            <person name="Sykes S."/>
            <person name="Wortman J."/>
            <person name="Nusbaum C."/>
            <person name="Birren B."/>
        </authorList>
    </citation>
    <scope>NUCLEOTIDE SEQUENCE [LARGE SCALE GENOMIC DNA]</scope>
    <source>
        <strain evidence="4 5">CBS 160.54</strain>
    </source>
</reference>
<gene>
    <name evidence="4" type="ORF">G647_10409</name>
</gene>
<evidence type="ECO:0000313" key="5">
    <source>
        <dbReference type="Proteomes" id="UP000030678"/>
    </source>
</evidence>
<name>V9DK03_9EURO</name>
<dbReference type="VEuPathDB" id="FungiDB:G647_10409"/>
<proteinExistence type="predicted"/>
<feature type="chain" id="PRO_5004773695" description="DUF7908 domain-containing protein" evidence="2">
    <location>
        <begin position="21"/>
        <end position="472"/>
    </location>
</feature>
<dbReference type="Proteomes" id="UP000030678">
    <property type="component" value="Unassembled WGS sequence"/>
</dbReference>
<accession>V9DK03</accession>
<dbReference type="GeneID" id="19988902"/>
<dbReference type="InterPro" id="IPR057230">
    <property type="entry name" value="DUF7908"/>
</dbReference>
<organism evidence="4 5">
    <name type="scientific">Cladophialophora carrionii CBS 160.54</name>
    <dbReference type="NCBI Taxonomy" id="1279043"/>
    <lineage>
        <taxon>Eukaryota</taxon>
        <taxon>Fungi</taxon>
        <taxon>Dikarya</taxon>
        <taxon>Ascomycota</taxon>
        <taxon>Pezizomycotina</taxon>
        <taxon>Eurotiomycetes</taxon>
        <taxon>Chaetothyriomycetidae</taxon>
        <taxon>Chaetothyriales</taxon>
        <taxon>Herpotrichiellaceae</taxon>
        <taxon>Cladophialophora</taxon>
    </lineage>
</organism>
<dbReference type="RefSeq" id="XP_008724622.1">
    <property type="nucleotide sequence ID" value="XM_008726400.1"/>
</dbReference>
<dbReference type="AlphaFoldDB" id="V9DK03"/>
<evidence type="ECO:0000256" key="2">
    <source>
        <dbReference type="SAM" id="SignalP"/>
    </source>
</evidence>
<dbReference type="HOGENOM" id="CLU_578702_0_0_1"/>
<dbReference type="OrthoDB" id="3563678at2759"/>
<evidence type="ECO:0000259" key="3">
    <source>
        <dbReference type="Pfam" id="PF25485"/>
    </source>
</evidence>
<keyword evidence="2" id="KW-0732">Signal</keyword>
<protein>
    <recommendedName>
        <fullName evidence="3">DUF7908 domain-containing protein</fullName>
    </recommendedName>
</protein>
<feature type="domain" description="DUF7908" evidence="3">
    <location>
        <begin position="87"/>
        <end position="201"/>
    </location>
</feature>
<feature type="region of interest" description="Disordered" evidence="1">
    <location>
        <begin position="211"/>
        <end position="315"/>
    </location>
</feature>
<feature type="compositionally biased region" description="Low complexity" evidence="1">
    <location>
        <begin position="286"/>
        <end position="313"/>
    </location>
</feature>
<feature type="compositionally biased region" description="Polar residues" evidence="1">
    <location>
        <begin position="211"/>
        <end position="220"/>
    </location>
</feature>
<feature type="signal peptide" evidence="2">
    <location>
        <begin position="1"/>
        <end position="20"/>
    </location>
</feature>